<organism evidence="1 2">
    <name type="scientific">Fusarium decemcellulare</name>
    <dbReference type="NCBI Taxonomy" id="57161"/>
    <lineage>
        <taxon>Eukaryota</taxon>
        <taxon>Fungi</taxon>
        <taxon>Dikarya</taxon>
        <taxon>Ascomycota</taxon>
        <taxon>Pezizomycotina</taxon>
        <taxon>Sordariomycetes</taxon>
        <taxon>Hypocreomycetidae</taxon>
        <taxon>Hypocreales</taxon>
        <taxon>Nectriaceae</taxon>
        <taxon>Fusarium</taxon>
        <taxon>Fusarium decemcellulare species complex</taxon>
    </lineage>
</organism>
<protein>
    <submittedName>
        <fullName evidence="1">Uncharacterized protein</fullName>
    </submittedName>
</protein>
<reference evidence="1" key="1">
    <citation type="submission" date="2022-08" db="EMBL/GenBank/DDBJ databases">
        <title>Genome Sequence of Fusarium decemcellulare.</title>
        <authorList>
            <person name="Buettner E."/>
        </authorList>
    </citation>
    <scope>NUCLEOTIDE SEQUENCE</scope>
    <source>
        <strain evidence="1">Babe19</strain>
    </source>
</reference>
<gene>
    <name evidence="1" type="ORF">NM208_g7713</name>
</gene>
<comment type="caution">
    <text evidence="1">The sequence shown here is derived from an EMBL/GenBank/DDBJ whole genome shotgun (WGS) entry which is preliminary data.</text>
</comment>
<keyword evidence="2" id="KW-1185">Reference proteome</keyword>
<dbReference type="EMBL" id="JANRMS010000815">
    <property type="protein sequence ID" value="KAJ3534045.1"/>
    <property type="molecule type" value="Genomic_DNA"/>
</dbReference>
<evidence type="ECO:0000313" key="1">
    <source>
        <dbReference type="EMBL" id="KAJ3534045.1"/>
    </source>
</evidence>
<sequence>MTPVITSWSDLHTVCESSDRNQTNSVHTTFTVIGDDDVIYYGRLDLPQNEISFEQITSALTLVPDDHVYPKLTSAKECFTVAPDDIGENNDVFIKRPPLDLGPRPSHHL</sequence>
<proteinExistence type="predicted"/>
<name>A0ACC1S834_9HYPO</name>
<dbReference type="Proteomes" id="UP001148629">
    <property type="component" value="Unassembled WGS sequence"/>
</dbReference>
<evidence type="ECO:0000313" key="2">
    <source>
        <dbReference type="Proteomes" id="UP001148629"/>
    </source>
</evidence>
<accession>A0ACC1S834</accession>